<evidence type="ECO:0000256" key="2">
    <source>
        <dbReference type="ARBA" id="ARBA00023239"/>
    </source>
</evidence>
<dbReference type="CDD" id="cd06558">
    <property type="entry name" value="crotonase-like"/>
    <property type="match status" value="1"/>
</dbReference>
<dbReference type="EMBL" id="RAVZ01000191">
    <property type="protein sequence ID" value="RKG82641.1"/>
    <property type="molecule type" value="Genomic_DNA"/>
</dbReference>
<comment type="similarity">
    <text evidence="1 3">Belongs to the enoyl-CoA hydratase/isomerase family.</text>
</comment>
<gene>
    <name evidence="4" type="ORF">D7V88_24980</name>
</gene>
<dbReference type="PROSITE" id="PS00166">
    <property type="entry name" value="ENOYL_COA_HYDRATASE"/>
    <property type="match status" value="1"/>
</dbReference>
<keyword evidence="2" id="KW-0456">Lyase</keyword>
<comment type="caution">
    <text evidence="4">The sequence shown here is derived from an EMBL/GenBank/DDBJ whole genome shotgun (WGS) entry which is preliminary data.</text>
</comment>
<dbReference type="FunFam" id="3.90.226.10:FF:000009">
    <property type="entry name" value="Carnitinyl-CoA dehydratase"/>
    <property type="match status" value="1"/>
</dbReference>
<accession>A0A3A8IWF3</accession>
<sequence>MAYENIRLEKDGPIAVLTVDRPKALNALNSATFHEMDDALRSLKDDTRALIVTGGGDKAFVAGADIAEMVTITAAQAREFSALGHHVFQSLENLPIPTIAAVNGFALGGGLELALGCDLIYASEKAKLGLPEVTLGVIPGFGGTQRLTRLVGRSRAKEMLFTADRIDAARAKEIGLVLDVLPADKLMEHCRAVAAKILKNGPLAVAQAKRVVEYGADQDLRSANELERQGFAVLFGSEDQREGMAAFLAKRPAAFQGK</sequence>
<dbReference type="AlphaFoldDB" id="A0A3A8IWF3"/>
<dbReference type="PANTHER" id="PTHR11941">
    <property type="entry name" value="ENOYL-COA HYDRATASE-RELATED"/>
    <property type="match status" value="1"/>
</dbReference>
<dbReference type="RefSeq" id="WP_120543155.1">
    <property type="nucleotide sequence ID" value="NZ_RAVZ01000191.1"/>
</dbReference>
<evidence type="ECO:0000256" key="3">
    <source>
        <dbReference type="RuleBase" id="RU003707"/>
    </source>
</evidence>
<dbReference type="InterPro" id="IPR001753">
    <property type="entry name" value="Enoyl-CoA_hydra/iso"/>
</dbReference>
<dbReference type="Gene3D" id="3.90.226.10">
    <property type="entry name" value="2-enoyl-CoA Hydratase, Chain A, domain 1"/>
    <property type="match status" value="1"/>
</dbReference>
<organism evidence="4 5">
    <name type="scientific">Corallococcus terminator</name>
    <dbReference type="NCBI Taxonomy" id="2316733"/>
    <lineage>
        <taxon>Bacteria</taxon>
        <taxon>Pseudomonadati</taxon>
        <taxon>Myxococcota</taxon>
        <taxon>Myxococcia</taxon>
        <taxon>Myxococcales</taxon>
        <taxon>Cystobacterineae</taxon>
        <taxon>Myxococcaceae</taxon>
        <taxon>Corallococcus</taxon>
    </lineage>
</organism>
<dbReference type="InterPro" id="IPR029045">
    <property type="entry name" value="ClpP/crotonase-like_dom_sf"/>
</dbReference>
<dbReference type="GO" id="GO:0016853">
    <property type="term" value="F:isomerase activity"/>
    <property type="evidence" value="ECO:0007669"/>
    <property type="project" value="UniProtKB-KW"/>
</dbReference>
<protein>
    <submittedName>
        <fullName evidence="4">Enoyl-CoA hydratase/isomerase family protein</fullName>
    </submittedName>
</protein>
<dbReference type="GO" id="GO:0006635">
    <property type="term" value="P:fatty acid beta-oxidation"/>
    <property type="evidence" value="ECO:0007669"/>
    <property type="project" value="TreeGrafter"/>
</dbReference>
<reference evidence="5" key="1">
    <citation type="submission" date="2018-09" db="EMBL/GenBank/DDBJ databases">
        <authorList>
            <person name="Livingstone P.G."/>
            <person name="Whitworth D.E."/>
        </authorList>
    </citation>
    <scope>NUCLEOTIDE SEQUENCE [LARGE SCALE GENOMIC DNA]</scope>
    <source>
        <strain evidence="5">CA054A</strain>
    </source>
</reference>
<dbReference type="Proteomes" id="UP000268094">
    <property type="component" value="Unassembled WGS sequence"/>
</dbReference>
<evidence type="ECO:0000313" key="5">
    <source>
        <dbReference type="Proteomes" id="UP000268094"/>
    </source>
</evidence>
<dbReference type="OrthoDB" id="5365311at2"/>
<dbReference type="PANTHER" id="PTHR11941:SF54">
    <property type="entry name" value="ENOYL-COA HYDRATASE, MITOCHONDRIAL"/>
    <property type="match status" value="1"/>
</dbReference>
<dbReference type="GO" id="GO:0016836">
    <property type="term" value="F:hydro-lyase activity"/>
    <property type="evidence" value="ECO:0007669"/>
    <property type="project" value="UniProtKB-ARBA"/>
</dbReference>
<evidence type="ECO:0000256" key="1">
    <source>
        <dbReference type="ARBA" id="ARBA00005254"/>
    </source>
</evidence>
<name>A0A3A8IWF3_9BACT</name>
<keyword evidence="5" id="KW-1185">Reference proteome</keyword>
<dbReference type="Gene3D" id="1.10.12.10">
    <property type="entry name" value="Lyase 2-enoyl-coa Hydratase, Chain A, domain 2"/>
    <property type="match status" value="1"/>
</dbReference>
<dbReference type="SUPFAM" id="SSF52096">
    <property type="entry name" value="ClpP/crotonase"/>
    <property type="match status" value="1"/>
</dbReference>
<dbReference type="InterPro" id="IPR014748">
    <property type="entry name" value="Enoyl-CoA_hydra_C"/>
</dbReference>
<dbReference type="InterPro" id="IPR018376">
    <property type="entry name" value="Enoyl-CoA_hyd/isom_CS"/>
</dbReference>
<dbReference type="FunFam" id="1.10.12.10:FF:000001">
    <property type="entry name" value="Probable enoyl-CoA hydratase, mitochondrial"/>
    <property type="match status" value="1"/>
</dbReference>
<dbReference type="Pfam" id="PF00378">
    <property type="entry name" value="ECH_1"/>
    <property type="match status" value="1"/>
</dbReference>
<keyword evidence="4" id="KW-0413">Isomerase</keyword>
<proteinExistence type="inferred from homology"/>
<evidence type="ECO:0000313" key="4">
    <source>
        <dbReference type="EMBL" id="RKG82641.1"/>
    </source>
</evidence>